<dbReference type="Gene3D" id="3.40.630.30">
    <property type="match status" value="1"/>
</dbReference>
<dbReference type="SUPFAM" id="SSF55729">
    <property type="entry name" value="Acyl-CoA N-acyltransferases (Nat)"/>
    <property type="match status" value="1"/>
</dbReference>
<proteinExistence type="predicted"/>
<protein>
    <submittedName>
        <fullName evidence="2">GNAT family N-acetyltransferase</fullName>
    </submittedName>
</protein>
<dbReference type="RefSeq" id="WP_265557981.1">
    <property type="nucleotide sequence ID" value="NZ_CP092471.1"/>
</dbReference>
<evidence type="ECO:0000313" key="2">
    <source>
        <dbReference type="EMBL" id="UVI38803.1"/>
    </source>
</evidence>
<evidence type="ECO:0000313" key="3">
    <source>
        <dbReference type="Proteomes" id="UP001065265"/>
    </source>
</evidence>
<sequence length="473" mass="54351">MSGETNPCIVYLRQRESDRRGNTLALDQQTVIEAEAIRKEGWTLVGGFGDSEFADPFYGWLEPREGWQLALKEAECVARKYRHCTVLILRSDGIGEGDLFLPKWKAADADGPVQIRVASFSLRGHAISTSLRSANIRFERYCELERARDVGSAIDLGHTATSGKIVLRRDLRKHCIRLYYANHLDEPLELQWQAAEKPLHSDQPWSESSGWQDLTVPPKSGLWLQTFFQGERDPAACRWRFRVGKDRQRKVGNVIFSPMDFAGQSLLLRWSSYEPEPLSDYDLKWEERPAIETNRLVFKPWEAVDHIAFERHCNTPEVMRFLGGVQSPMEFMRDIELFRSAGKKGPTYWALQRRVDGELLGFCGLLLVEEAGSPVEGEWEIGWRIRQDAWRNGYAYEAAAAVLKSAFDEWEVEKVVCRIDRRNHASLRVAEKLGMTENTHLRHKSGEEDQELLVYEMGWHRFWATGMTSAALD</sequence>
<feature type="domain" description="N-acetyltransferase" evidence="1">
    <location>
        <begin position="305"/>
        <end position="458"/>
    </location>
</feature>
<dbReference type="Pfam" id="PF13302">
    <property type="entry name" value="Acetyltransf_3"/>
    <property type="match status" value="1"/>
</dbReference>
<reference evidence="2" key="1">
    <citation type="submission" date="2022-02" db="EMBL/GenBank/DDBJ databases">
        <title>Qipengyuania spongiae sp. nov., isolated from marine sponge.</title>
        <authorList>
            <person name="Li Z."/>
            <person name="Zhang M."/>
        </authorList>
    </citation>
    <scope>NUCLEOTIDE SEQUENCE</scope>
    <source>
        <strain evidence="2">PHS-Z21</strain>
    </source>
</reference>
<dbReference type="PROSITE" id="PS51186">
    <property type="entry name" value="GNAT"/>
    <property type="match status" value="1"/>
</dbReference>
<dbReference type="InterPro" id="IPR000182">
    <property type="entry name" value="GNAT_dom"/>
</dbReference>
<evidence type="ECO:0000259" key="1">
    <source>
        <dbReference type="PROSITE" id="PS51186"/>
    </source>
</evidence>
<dbReference type="EMBL" id="CP092471">
    <property type="protein sequence ID" value="UVI38803.1"/>
    <property type="molecule type" value="Genomic_DNA"/>
</dbReference>
<organism evidence="2 3">
    <name type="scientific">Qipengyuania spongiae</name>
    <dbReference type="NCBI Taxonomy" id="2909673"/>
    <lineage>
        <taxon>Bacteria</taxon>
        <taxon>Pseudomonadati</taxon>
        <taxon>Pseudomonadota</taxon>
        <taxon>Alphaproteobacteria</taxon>
        <taxon>Sphingomonadales</taxon>
        <taxon>Erythrobacteraceae</taxon>
        <taxon>Qipengyuania</taxon>
    </lineage>
</organism>
<dbReference type="InterPro" id="IPR016181">
    <property type="entry name" value="Acyl_CoA_acyltransferase"/>
</dbReference>
<dbReference type="InterPro" id="IPR051531">
    <property type="entry name" value="N-acetyltransferase"/>
</dbReference>
<accession>A0ABY5SW76</accession>
<dbReference type="PANTHER" id="PTHR43792:SF1">
    <property type="entry name" value="N-ACETYLTRANSFERASE DOMAIN-CONTAINING PROTEIN"/>
    <property type="match status" value="1"/>
</dbReference>
<dbReference type="PANTHER" id="PTHR43792">
    <property type="entry name" value="GNAT FAMILY, PUTATIVE (AFU_ORTHOLOGUE AFUA_3G00765)-RELATED-RELATED"/>
    <property type="match status" value="1"/>
</dbReference>
<name>A0ABY5SW76_9SPHN</name>
<dbReference type="Proteomes" id="UP001065265">
    <property type="component" value="Chromosome"/>
</dbReference>
<gene>
    <name evidence="2" type="ORF">L1F33_11185</name>
</gene>
<keyword evidence="3" id="KW-1185">Reference proteome</keyword>